<name>A0ABY9X511_9BACT</name>
<dbReference type="RefSeq" id="WP_395809595.1">
    <property type="nucleotide sequence ID" value="NZ_CP043494.1"/>
</dbReference>
<evidence type="ECO:0000256" key="1">
    <source>
        <dbReference type="SAM" id="SignalP"/>
    </source>
</evidence>
<dbReference type="Proteomes" id="UP001611383">
    <property type="component" value="Chromosome"/>
</dbReference>
<evidence type="ECO:0000313" key="2">
    <source>
        <dbReference type="EMBL" id="WNG50477.1"/>
    </source>
</evidence>
<protein>
    <recommendedName>
        <fullName evidence="4">Lipoprotein</fullName>
    </recommendedName>
</protein>
<keyword evidence="1" id="KW-0732">Signal</keyword>
<sequence length="494" mass="53769">MHRLVLERKAPLWVACLLAGLCMSGPAAAQSDCNSNAASCDFQERKTTLRAQLWSSACLTGTWRHLSAVYFPMENGQLVTSKRAQVNFLNGTCAFHQDRRYMDAKKAREQLDRGIDELQRAQTSGLLRSQRHVASLLEGLLHCERLKQLAPEVETKLASRELFCVHRGMAKAAFTSVNWANMALDYPDSTAFSVGKHIESMGACYSSHLSAGTDATCGIVTSLPDEQVKSIGTQVGTTELSRYLGSVTDQTSSTATGVGPLTAMLARKFEMVDGAVAGSAQLFSDLKQRNERIKSSYTGLAELYCSSTGECNGPIPSRVQAMSTKYQAVTLKAQNLLGFVDRWVNGLYQDSAGRDVRAELASSKTALTDTLATLQGQEAFLDKIRLVKRDMAVLARGAEAEDTVLRKLCSLYFCEIRGGSRETFRTTCAQVDPILSKPRSELNKLCSSNVETTYVSGDGQTTAAALCRNVGLGAYIADGRKDIKACMNTFYVGQ</sequence>
<proteinExistence type="predicted"/>
<feature type="chain" id="PRO_5045505803" description="Lipoprotein" evidence="1">
    <location>
        <begin position="30"/>
        <end position="494"/>
    </location>
</feature>
<organism evidence="2 3">
    <name type="scientific">Archangium minus</name>
    <dbReference type="NCBI Taxonomy" id="83450"/>
    <lineage>
        <taxon>Bacteria</taxon>
        <taxon>Pseudomonadati</taxon>
        <taxon>Myxococcota</taxon>
        <taxon>Myxococcia</taxon>
        <taxon>Myxococcales</taxon>
        <taxon>Cystobacterineae</taxon>
        <taxon>Archangiaceae</taxon>
        <taxon>Archangium</taxon>
    </lineage>
</organism>
<feature type="signal peptide" evidence="1">
    <location>
        <begin position="1"/>
        <end position="29"/>
    </location>
</feature>
<evidence type="ECO:0008006" key="4">
    <source>
        <dbReference type="Google" id="ProtNLM"/>
    </source>
</evidence>
<evidence type="ECO:0000313" key="3">
    <source>
        <dbReference type="Proteomes" id="UP001611383"/>
    </source>
</evidence>
<dbReference type="EMBL" id="CP043494">
    <property type="protein sequence ID" value="WNG50477.1"/>
    <property type="molecule type" value="Genomic_DNA"/>
</dbReference>
<keyword evidence="3" id="KW-1185">Reference proteome</keyword>
<accession>A0ABY9X511</accession>
<gene>
    <name evidence="2" type="ORF">F0U60_44865</name>
</gene>
<reference evidence="2 3" key="1">
    <citation type="submission" date="2019-08" db="EMBL/GenBank/DDBJ databases">
        <title>Archangium and Cystobacter genomes.</title>
        <authorList>
            <person name="Chen I.-C.K."/>
            <person name="Wielgoss S."/>
        </authorList>
    </citation>
    <scope>NUCLEOTIDE SEQUENCE [LARGE SCALE GENOMIC DNA]</scope>
    <source>
        <strain evidence="2 3">Cbm 6</strain>
    </source>
</reference>